<reference evidence="1 3" key="1">
    <citation type="journal article" date="2020" name="Stud. Mycol.">
        <title>101 Dothideomycetes genomes: a test case for predicting lifestyles and emergence of pathogens.</title>
        <authorList>
            <person name="Haridas S."/>
            <person name="Albert R."/>
            <person name="Binder M."/>
            <person name="Bloem J."/>
            <person name="Labutti K."/>
            <person name="Salamov A."/>
            <person name="Andreopoulos B."/>
            <person name="Baker S."/>
            <person name="Barry K."/>
            <person name="Bills G."/>
            <person name="Bluhm B."/>
            <person name="Cannon C."/>
            <person name="Castanera R."/>
            <person name="Culley D."/>
            <person name="Daum C."/>
            <person name="Ezra D."/>
            <person name="Gonzalez J."/>
            <person name="Henrissat B."/>
            <person name="Kuo A."/>
            <person name="Liang C."/>
            <person name="Lipzen A."/>
            <person name="Lutzoni F."/>
            <person name="Magnuson J."/>
            <person name="Mondo S."/>
            <person name="Nolan M."/>
            <person name="Ohm R."/>
            <person name="Pangilinan J."/>
            <person name="Park H.-J."/>
            <person name="Ramirez L."/>
            <person name="Alfaro M."/>
            <person name="Sun H."/>
            <person name="Tritt A."/>
            <person name="Yoshinaga Y."/>
            <person name="Zwiers L.-H."/>
            <person name="Turgeon B."/>
            <person name="Goodwin S."/>
            <person name="Spatafora J."/>
            <person name="Crous P."/>
            <person name="Grigoriev I."/>
        </authorList>
    </citation>
    <scope>NUCLEOTIDE SEQUENCE</scope>
    <source>
        <strain evidence="1 3">CBS 304.34</strain>
    </source>
</reference>
<dbReference type="Proteomes" id="UP000504636">
    <property type="component" value="Unplaced"/>
</dbReference>
<proteinExistence type="predicted"/>
<protein>
    <submittedName>
        <fullName evidence="1 3">Uncharacterized protein</fullName>
    </submittedName>
</protein>
<organism evidence="1">
    <name type="scientific">Mytilinidion resinicola</name>
    <dbReference type="NCBI Taxonomy" id="574789"/>
    <lineage>
        <taxon>Eukaryota</taxon>
        <taxon>Fungi</taxon>
        <taxon>Dikarya</taxon>
        <taxon>Ascomycota</taxon>
        <taxon>Pezizomycotina</taxon>
        <taxon>Dothideomycetes</taxon>
        <taxon>Pleosporomycetidae</taxon>
        <taxon>Mytilinidiales</taxon>
        <taxon>Mytilinidiaceae</taxon>
        <taxon>Mytilinidion</taxon>
    </lineage>
</organism>
<accession>A0A6A6YXQ1</accession>
<name>A0A6A6YXQ1_9PEZI</name>
<keyword evidence="2" id="KW-1185">Reference proteome</keyword>
<gene>
    <name evidence="1 3" type="ORF">BDZ99DRAFT_553513</name>
</gene>
<dbReference type="GeneID" id="54467990"/>
<dbReference type="EMBL" id="MU003695">
    <property type="protein sequence ID" value="KAF2813692.1"/>
    <property type="molecule type" value="Genomic_DNA"/>
</dbReference>
<dbReference type="RefSeq" id="XP_033580656.1">
    <property type="nucleotide sequence ID" value="XM_033727097.1"/>
</dbReference>
<evidence type="ECO:0000313" key="3">
    <source>
        <dbReference type="RefSeq" id="XP_033580656.1"/>
    </source>
</evidence>
<dbReference type="AlphaFoldDB" id="A0A6A6YXQ1"/>
<evidence type="ECO:0000313" key="2">
    <source>
        <dbReference type="Proteomes" id="UP000504636"/>
    </source>
</evidence>
<reference evidence="3" key="3">
    <citation type="submission" date="2025-04" db="UniProtKB">
        <authorList>
            <consortium name="RefSeq"/>
        </authorList>
    </citation>
    <scope>IDENTIFICATION</scope>
    <source>
        <strain evidence="3">CBS 304.34</strain>
    </source>
</reference>
<reference evidence="3" key="2">
    <citation type="submission" date="2020-04" db="EMBL/GenBank/DDBJ databases">
        <authorList>
            <consortium name="NCBI Genome Project"/>
        </authorList>
    </citation>
    <scope>NUCLEOTIDE SEQUENCE</scope>
    <source>
        <strain evidence="3">CBS 304.34</strain>
    </source>
</reference>
<evidence type="ECO:0000313" key="1">
    <source>
        <dbReference type="EMBL" id="KAF2813692.1"/>
    </source>
</evidence>
<sequence>MDDQATGAASLVPSIGRTTVRGCPTDLTASSACGEASHGPVRPAVQRAVERTRGGRCRVHRPKHQTACRVLHVTQRPWQSRAAVCGSPRCGPRPQASLGALAALSGGSAAAGTDVDCQHAPDAVILAQLPDGKSAAIELCCRTYHAGPLFILSPSPMRLRLTEQPSPNNARIDDALSTAASLVVVDCYYIHIIYACHSPGPLLTTLYPHYIDQTLARCKRLQIGDSCLLGRRPVPSPHHIKASLRSS</sequence>